<organism evidence="3 4">
    <name type="scientific">Paragemmobacter aquarius</name>
    <dbReference type="NCBI Taxonomy" id="2169400"/>
    <lineage>
        <taxon>Bacteria</taxon>
        <taxon>Pseudomonadati</taxon>
        <taxon>Pseudomonadota</taxon>
        <taxon>Alphaproteobacteria</taxon>
        <taxon>Rhodobacterales</taxon>
        <taxon>Paracoccaceae</taxon>
        <taxon>Paragemmobacter</taxon>
    </lineage>
</organism>
<evidence type="ECO:0000256" key="1">
    <source>
        <dbReference type="SAM" id="Phobius"/>
    </source>
</evidence>
<evidence type="ECO:0000313" key="4">
    <source>
        <dbReference type="Proteomes" id="UP000244496"/>
    </source>
</evidence>
<gene>
    <name evidence="3" type="ORF">HYN69_01340</name>
</gene>
<dbReference type="InterPro" id="IPR007492">
    <property type="entry name" value="LytTR_DNA-bd_dom"/>
</dbReference>
<sequence length="307" mass="33364">MTAPPANGALTLHLLSLGRLHILPGEMQVIVLHRHLLSLYLVILFVLVGLDTNDAARSLPVELRGAIYVCSMTAFMLAAMSGFAACARIAKRRGSFSIHLSPILFASTLCSVIVGESLLRMFVPDFSENLTRLTLLLVFHYLVAELAATIVNHRLIPLILAELRGLPIRTLAESDPALWMTETPRTPARPAPPLPDGFLEADGVSFPFQALIHLQADGNYVHLRANDRTALLPGPLSDLVGQLPDPLGMQVHRSHWVAASALVGWQAKGRDITLRLKGGQTVPVAVTRRHAVRNWLTGLGLPRSDAP</sequence>
<feature type="transmembrane region" description="Helical" evidence="1">
    <location>
        <begin position="102"/>
        <end position="123"/>
    </location>
</feature>
<protein>
    <recommendedName>
        <fullName evidence="2">HTH LytTR-type domain-containing protein</fullName>
    </recommendedName>
</protein>
<dbReference type="EMBL" id="CP028918">
    <property type="protein sequence ID" value="AWB47328.1"/>
    <property type="molecule type" value="Genomic_DNA"/>
</dbReference>
<dbReference type="OrthoDB" id="7028951at2"/>
<keyword evidence="4" id="KW-1185">Reference proteome</keyword>
<evidence type="ECO:0000313" key="3">
    <source>
        <dbReference type="EMBL" id="AWB47328.1"/>
    </source>
</evidence>
<feature type="domain" description="HTH LytTR-type" evidence="2">
    <location>
        <begin position="204"/>
        <end position="298"/>
    </location>
</feature>
<dbReference type="Gene3D" id="2.40.50.1020">
    <property type="entry name" value="LytTr DNA-binding domain"/>
    <property type="match status" value="1"/>
</dbReference>
<dbReference type="PROSITE" id="PS50930">
    <property type="entry name" value="HTH_LYTTR"/>
    <property type="match status" value="1"/>
</dbReference>
<dbReference type="Proteomes" id="UP000244496">
    <property type="component" value="Chromosome"/>
</dbReference>
<dbReference type="GO" id="GO:0003677">
    <property type="term" value="F:DNA binding"/>
    <property type="evidence" value="ECO:0007669"/>
    <property type="project" value="InterPro"/>
</dbReference>
<name>A0A2S0UHM1_9RHOB</name>
<dbReference type="KEGG" id="geh:HYN69_01340"/>
<feature type="transmembrane region" description="Helical" evidence="1">
    <location>
        <begin position="29"/>
        <end position="50"/>
    </location>
</feature>
<keyword evidence="1" id="KW-1133">Transmembrane helix</keyword>
<keyword evidence="1" id="KW-0472">Membrane</keyword>
<reference evidence="3 4" key="1">
    <citation type="submission" date="2018-04" db="EMBL/GenBank/DDBJ databases">
        <title>Genome sequencing of Gemmobacter.</title>
        <authorList>
            <person name="Yi H."/>
            <person name="Baek M.-G."/>
        </authorList>
    </citation>
    <scope>NUCLEOTIDE SEQUENCE [LARGE SCALE GENOMIC DNA]</scope>
    <source>
        <strain evidence="3 4">HYN0069</strain>
    </source>
</reference>
<dbReference type="Pfam" id="PF04397">
    <property type="entry name" value="LytTR"/>
    <property type="match status" value="1"/>
</dbReference>
<evidence type="ECO:0000259" key="2">
    <source>
        <dbReference type="PROSITE" id="PS50930"/>
    </source>
</evidence>
<proteinExistence type="predicted"/>
<accession>A0A2S0UHM1</accession>
<dbReference type="SMART" id="SM00850">
    <property type="entry name" value="LytTR"/>
    <property type="match status" value="1"/>
</dbReference>
<keyword evidence="1" id="KW-0812">Transmembrane</keyword>
<dbReference type="AlphaFoldDB" id="A0A2S0UHM1"/>
<dbReference type="RefSeq" id="WP_108434157.1">
    <property type="nucleotide sequence ID" value="NZ_CP028918.1"/>
</dbReference>
<feature type="transmembrane region" description="Helical" evidence="1">
    <location>
        <begin position="65"/>
        <end position="90"/>
    </location>
</feature>